<protein>
    <submittedName>
        <fullName evidence="1">VanW like family protein</fullName>
    </submittedName>
</protein>
<dbReference type="RefSeq" id="WP_039314743.1">
    <property type="nucleotide sequence ID" value="NZ_CP006905.1"/>
</dbReference>
<dbReference type="AlphaFoldDB" id="A0A0A7FYZ1"/>
<dbReference type="InterPro" id="IPR007391">
    <property type="entry name" value="Vancomycin_resist_VanW"/>
</dbReference>
<dbReference type="KEGG" id="cbv:U729_2155"/>
<dbReference type="OrthoDB" id="9797191at2"/>
<organism evidence="1 2">
    <name type="scientific">Clostridium baratii str. Sullivan</name>
    <dbReference type="NCBI Taxonomy" id="1415775"/>
    <lineage>
        <taxon>Bacteria</taxon>
        <taxon>Bacillati</taxon>
        <taxon>Bacillota</taxon>
        <taxon>Clostridia</taxon>
        <taxon>Eubacteriales</taxon>
        <taxon>Clostridiaceae</taxon>
        <taxon>Clostridium</taxon>
    </lineage>
</organism>
<dbReference type="Proteomes" id="UP000030635">
    <property type="component" value="Chromosome"/>
</dbReference>
<name>A0A0A7FYZ1_9CLOT</name>
<dbReference type="eggNOG" id="COG2720">
    <property type="taxonomic scope" value="Bacteria"/>
</dbReference>
<accession>A0A0A7FYZ1</accession>
<reference evidence="1 2" key="1">
    <citation type="journal article" date="2015" name="Infect. Genet. Evol.">
        <title>Genomic sequences of six botulinum neurotoxin-producing strains representing three clostridial species illustrate the mobility and diversity of botulinum neurotoxin genes.</title>
        <authorList>
            <person name="Smith T.J."/>
            <person name="Hill K.K."/>
            <person name="Xie G."/>
            <person name="Foley B.T."/>
            <person name="Williamson C.H."/>
            <person name="Foster J.T."/>
            <person name="Johnson S.L."/>
            <person name="Chertkov O."/>
            <person name="Teshima H."/>
            <person name="Gibbons H.S."/>
            <person name="Johnsky L.A."/>
            <person name="Karavis M.A."/>
            <person name="Smith L.A."/>
        </authorList>
    </citation>
    <scope>NUCLEOTIDE SEQUENCE [LARGE SCALE GENOMIC DNA]</scope>
    <source>
        <strain evidence="1">Sullivan</strain>
    </source>
</reference>
<keyword evidence="2" id="KW-1185">Reference proteome</keyword>
<dbReference type="EMBL" id="CP006905">
    <property type="protein sequence ID" value="AIY84091.1"/>
    <property type="molecule type" value="Genomic_DNA"/>
</dbReference>
<dbReference type="PANTHER" id="PTHR35788:SF1">
    <property type="entry name" value="EXPORTED PROTEIN"/>
    <property type="match status" value="1"/>
</dbReference>
<dbReference type="PANTHER" id="PTHR35788">
    <property type="entry name" value="EXPORTED PROTEIN-RELATED"/>
    <property type="match status" value="1"/>
</dbReference>
<dbReference type="HOGENOM" id="CLU_072547_1_0_9"/>
<gene>
    <name evidence="1" type="ORF">U729_2155</name>
</gene>
<evidence type="ECO:0000313" key="2">
    <source>
        <dbReference type="Proteomes" id="UP000030635"/>
    </source>
</evidence>
<proteinExistence type="predicted"/>
<evidence type="ECO:0000313" key="1">
    <source>
        <dbReference type="EMBL" id="AIY84091.1"/>
    </source>
</evidence>
<sequence>MKKKLLSQRGPVFYFLAVWYRRILRYKQWYFSSTNFAKERDFNKLPYRVKKHQSVLIRKLGDSDMQLQLNKVENLKIAIKNINGIIIKPGEVFSFCKLVGLPTKRKGYLEGMELCFGEARPGVGGGLCQIANLLNWLVIHSPLTVTERHHHGFDPFPDNGRVLPFGSGATIFYNYGDFQVKNNTNHTFQINLWMSDKCLEGELRISEELDFGYHVFEKNHKFSKVEGDYYRQNEIWRNKIAKFEGGRILDTELVTKNCALVKYVPEEFKKKECVKL</sequence>
<dbReference type="InterPro" id="IPR052913">
    <property type="entry name" value="Glycopeptide_resist_protein"/>
</dbReference>
<dbReference type="Pfam" id="PF04294">
    <property type="entry name" value="VanW"/>
    <property type="match status" value="1"/>
</dbReference>